<accession>A0A5C5B918</accession>
<dbReference type="RefSeq" id="WP_108717600.1">
    <property type="nucleotide sequence ID" value="NZ_VENP01000074.1"/>
</dbReference>
<dbReference type="InterPro" id="IPR002810">
    <property type="entry name" value="NfeD-like_C"/>
</dbReference>
<dbReference type="PANTHER" id="PTHR33507">
    <property type="entry name" value="INNER MEMBRANE PROTEIN YBBJ"/>
    <property type="match status" value="1"/>
</dbReference>
<proteinExistence type="predicted"/>
<evidence type="ECO:0000259" key="6">
    <source>
        <dbReference type="Pfam" id="PF01957"/>
    </source>
</evidence>
<protein>
    <submittedName>
        <fullName evidence="7">NfeD family protein</fullName>
    </submittedName>
</protein>
<feature type="domain" description="NfeD-like C-terminal" evidence="6">
    <location>
        <begin position="84"/>
        <end position="141"/>
    </location>
</feature>
<dbReference type="EMBL" id="VENP01000074">
    <property type="protein sequence ID" value="TNU72994.1"/>
    <property type="molecule type" value="Genomic_DNA"/>
</dbReference>
<evidence type="ECO:0000256" key="3">
    <source>
        <dbReference type="ARBA" id="ARBA00022989"/>
    </source>
</evidence>
<evidence type="ECO:0000256" key="4">
    <source>
        <dbReference type="ARBA" id="ARBA00023136"/>
    </source>
</evidence>
<dbReference type="InterPro" id="IPR052165">
    <property type="entry name" value="Membrane_assoc_protease"/>
</dbReference>
<dbReference type="GO" id="GO:0005886">
    <property type="term" value="C:plasma membrane"/>
    <property type="evidence" value="ECO:0007669"/>
    <property type="project" value="TreeGrafter"/>
</dbReference>
<dbReference type="AlphaFoldDB" id="A0A5C5B918"/>
<evidence type="ECO:0000313" key="8">
    <source>
        <dbReference type="Proteomes" id="UP000313849"/>
    </source>
</evidence>
<keyword evidence="4 5" id="KW-0472">Membrane</keyword>
<name>A0A5C5B918_9MICO</name>
<keyword evidence="2 5" id="KW-0812">Transmembrane</keyword>
<dbReference type="PANTHER" id="PTHR33507:SF3">
    <property type="entry name" value="INNER MEMBRANE PROTEIN YBBJ"/>
    <property type="match status" value="1"/>
</dbReference>
<dbReference type="SUPFAM" id="SSF141322">
    <property type="entry name" value="NfeD domain-like"/>
    <property type="match status" value="1"/>
</dbReference>
<gene>
    <name evidence="7" type="ORF">FH969_13775</name>
</gene>
<dbReference type="Gene3D" id="2.40.50.140">
    <property type="entry name" value="Nucleic acid-binding proteins"/>
    <property type="match status" value="1"/>
</dbReference>
<evidence type="ECO:0000256" key="1">
    <source>
        <dbReference type="ARBA" id="ARBA00004141"/>
    </source>
</evidence>
<evidence type="ECO:0000256" key="5">
    <source>
        <dbReference type="SAM" id="Phobius"/>
    </source>
</evidence>
<organism evidence="7 8">
    <name type="scientific">Miniimonas arenae</name>
    <dbReference type="NCBI Taxonomy" id="676201"/>
    <lineage>
        <taxon>Bacteria</taxon>
        <taxon>Bacillati</taxon>
        <taxon>Actinomycetota</taxon>
        <taxon>Actinomycetes</taxon>
        <taxon>Micrococcales</taxon>
        <taxon>Beutenbergiaceae</taxon>
        <taxon>Miniimonas</taxon>
    </lineage>
</organism>
<dbReference type="InterPro" id="IPR012340">
    <property type="entry name" value="NA-bd_OB-fold"/>
</dbReference>
<comment type="subcellular location">
    <subcellularLocation>
        <location evidence="1">Membrane</location>
        <topology evidence="1">Multi-pass membrane protein</topology>
    </subcellularLocation>
</comment>
<comment type="caution">
    <text evidence="7">The sequence shown here is derived from an EMBL/GenBank/DDBJ whole genome shotgun (WGS) entry which is preliminary data.</text>
</comment>
<evidence type="ECO:0000256" key="2">
    <source>
        <dbReference type="ARBA" id="ARBA00022692"/>
    </source>
</evidence>
<evidence type="ECO:0000313" key="7">
    <source>
        <dbReference type="EMBL" id="TNU72994.1"/>
    </source>
</evidence>
<dbReference type="Pfam" id="PF01957">
    <property type="entry name" value="NfeD"/>
    <property type="match status" value="1"/>
</dbReference>
<keyword evidence="8" id="KW-1185">Reference proteome</keyword>
<dbReference type="Proteomes" id="UP000313849">
    <property type="component" value="Unassembled WGS sequence"/>
</dbReference>
<keyword evidence="3 5" id="KW-1133">Transmembrane helix</keyword>
<reference evidence="7 8" key="1">
    <citation type="submission" date="2019-06" db="EMBL/GenBank/DDBJ databases">
        <title>Draft genome sequence of Miniimonas arenae KCTC 19750T isolated from sea sand.</title>
        <authorList>
            <person name="Park S.-J."/>
        </authorList>
    </citation>
    <scope>NUCLEOTIDE SEQUENCE [LARGE SCALE GENOMIC DNA]</scope>
    <source>
        <strain evidence="7 8">KCTC 19750</strain>
    </source>
</reference>
<dbReference type="OrthoDB" id="3174252at2"/>
<sequence>MDAWVIWLALFLLLLVVEVLVVDLLFLMFAGGALAAVLAALLGAPVLIQVVVFGVVSALLVAVIRPWALRTFRRETPETATNVAALIGRSATVLEPTSSLAGRVKLAGEVWTARFEGAGTLPEGAQVEVVRIDGATAVVTPSKSADLPDPANPYGTPTL</sequence>
<feature type="transmembrane region" description="Helical" evidence="5">
    <location>
        <begin position="45"/>
        <end position="64"/>
    </location>
</feature>